<reference evidence="2 3" key="1">
    <citation type="journal article" date="2013" name="Nat. Commun.">
        <title>Genome analysis reveals insights into physiology and longevity of the Brandt's bat Myotis brandtii.</title>
        <authorList>
            <person name="Seim I."/>
            <person name="Fang X."/>
            <person name="Xiong Z."/>
            <person name="Lobanov A.V."/>
            <person name="Huang Z."/>
            <person name="Ma S."/>
            <person name="Feng Y."/>
            <person name="Turanov A.A."/>
            <person name="Zhu Y."/>
            <person name="Lenz T.L."/>
            <person name="Gerashchenko M.V."/>
            <person name="Fan D."/>
            <person name="Hee Yim S."/>
            <person name="Yao X."/>
            <person name="Jordan D."/>
            <person name="Xiong Y."/>
            <person name="Ma Y."/>
            <person name="Lyapunov A.N."/>
            <person name="Chen G."/>
            <person name="Kulakova O.I."/>
            <person name="Sun Y."/>
            <person name="Lee S.G."/>
            <person name="Bronson R.T."/>
            <person name="Moskalev A.A."/>
            <person name="Sunyaev S.R."/>
            <person name="Zhang G."/>
            <person name="Krogh A."/>
            <person name="Wang J."/>
            <person name="Gladyshev V.N."/>
        </authorList>
    </citation>
    <scope>NUCLEOTIDE SEQUENCE [LARGE SCALE GENOMIC DNA]</scope>
</reference>
<protein>
    <submittedName>
        <fullName evidence="2">Uncharacterized protein</fullName>
    </submittedName>
</protein>
<evidence type="ECO:0000313" key="2">
    <source>
        <dbReference type="EMBL" id="EPQ05707.1"/>
    </source>
</evidence>
<accession>S7PCU1</accession>
<name>S7PCU1_MYOBR</name>
<proteinExistence type="predicted"/>
<feature type="region of interest" description="Disordered" evidence="1">
    <location>
        <begin position="82"/>
        <end position="117"/>
    </location>
</feature>
<keyword evidence="3" id="KW-1185">Reference proteome</keyword>
<organism evidence="2 3">
    <name type="scientific">Myotis brandtii</name>
    <name type="common">Brandt's bat</name>
    <dbReference type="NCBI Taxonomy" id="109478"/>
    <lineage>
        <taxon>Eukaryota</taxon>
        <taxon>Metazoa</taxon>
        <taxon>Chordata</taxon>
        <taxon>Craniata</taxon>
        <taxon>Vertebrata</taxon>
        <taxon>Euteleostomi</taxon>
        <taxon>Mammalia</taxon>
        <taxon>Eutheria</taxon>
        <taxon>Laurasiatheria</taxon>
        <taxon>Chiroptera</taxon>
        <taxon>Yangochiroptera</taxon>
        <taxon>Vespertilionidae</taxon>
        <taxon>Myotis</taxon>
    </lineage>
</organism>
<dbReference type="EMBL" id="KE161857">
    <property type="protein sequence ID" value="EPQ05707.1"/>
    <property type="molecule type" value="Genomic_DNA"/>
</dbReference>
<dbReference type="AlphaFoldDB" id="S7PCU1"/>
<sequence length="155" mass="16228">MVLPPLVLVPGKLAVNPLPRASGITSASLVPCPQACSRLSIFSATHPQQTETAHASLHARDPAQPYDAGIFCCPDANGETNVSELQPPGNAGSKSQQPLCFSPSPADAFRSQNGSDGTPSVGYLRQIKSVVKKFSLLCHSLCDMPNGTGIFSKAR</sequence>
<dbReference type="Proteomes" id="UP000052978">
    <property type="component" value="Unassembled WGS sequence"/>
</dbReference>
<evidence type="ECO:0000313" key="3">
    <source>
        <dbReference type="Proteomes" id="UP000052978"/>
    </source>
</evidence>
<gene>
    <name evidence="2" type="ORF">D623_10034013</name>
</gene>
<evidence type="ECO:0000256" key="1">
    <source>
        <dbReference type="SAM" id="MobiDB-lite"/>
    </source>
</evidence>